<dbReference type="Proteomes" id="UP000717585">
    <property type="component" value="Unassembled WGS sequence"/>
</dbReference>
<gene>
    <name evidence="2" type="ORF">J8273_6978</name>
    <name evidence="1" type="ORF">J8273_7986</name>
</gene>
<evidence type="ECO:0000313" key="2">
    <source>
        <dbReference type="EMBL" id="KAG9390727.1"/>
    </source>
</evidence>
<dbReference type="EMBL" id="JAHDYR010000064">
    <property type="protein sequence ID" value="KAG9390622.1"/>
    <property type="molecule type" value="Genomic_DNA"/>
</dbReference>
<comment type="caution">
    <text evidence="2">The sequence shown here is derived from an EMBL/GenBank/DDBJ whole genome shotgun (WGS) entry which is preliminary data.</text>
</comment>
<name>A0A8J6E1J9_9EUKA</name>
<proteinExistence type="predicted"/>
<keyword evidence="3" id="KW-1185">Reference proteome</keyword>
<reference evidence="2" key="1">
    <citation type="submission" date="2021-05" db="EMBL/GenBank/DDBJ databases">
        <title>A free-living protist that lacks canonical eukaryotic 1 DNA replication and segregation systems.</title>
        <authorList>
            <person name="Salas-Leiva D.E."/>
            <person name="Tromer E.C."/>
            <person name="Curtis B.A."/>
            <person name="Jerlstrom-Hultqvist J."/>
            <person name="Kolisko M."/>
            <person name="Yi Z."/>
            <person name="Salas-Leiva J.S."/>
            <person name="Gallot-Lavallee L."/>
            <person name="Kops G.J.P.L."/>
            <person name="Archibald J.M."/>
            <person name="Simpson A.G.B."/>
            <person name="Roger A.J."/>
        </authorList>
    </citation>
    <scope>NUCLEOTIDE SEQUENCE</scope>
    <source>
        <strain evidence="2">BICM</strain>
    </source>
</reference>
<sequence length="228" mass="25585">MPPKRSNTAKSKGRKRLNAVEMISTYLEKEHAAGSISAADVATGNRICNEVVDRRPNDLPTFVPEDLRDEAEFRSLDSIEQIMAQYKGESSEAKEKRFRALISLDAEGDEVDHGSPLLATVREYRELFHGIPQSVRPRAYAFVAQRLGISVDKVREVLLESVCRKDSKLIFERPQLVLKKHSKTFKDLAAVIEKRNAARAAAEARDVLRIPVYASLLLFHAANVNSNE</sequence>
<protein>
    <submittedName>
        <fullName evidence="2">Uncharacterized protein</fullName>
    </submittedName>
</protein>
<dbReference type="AlphaFoldDB" id="A0A8J6E1J9"/>
<evidence type="ECO:0000313" key="3">
    <source>
        <dbReference type="Proteomes" id="UP000717585"/>
    </source>
</evidence>
<organism evidence="2 3">
    <name type="scientific">Carpediemonas membranifera</name>
    <dbReference type="NCBI Taxonomy" id="201153"/>
    <lineage>
        <taxon>Eukaryota</taxon>
        <taxon>Metamonada</taxon>
        <taxon>Carpediemonas-like organisms</taxon>
        <taxon>Carpediemonas</taxon>
    </lineage>
</organism>
<evidence type="ECO:0000313" key="1">
    <source>
        <dbReference type="EMBL" id="KAG9390622.1"/>
    </source>
</evidence>
<dbReference type="EMBL" id="JAHDYR010000062">
    <property type="protein sequence ID" value="KAG9390727.1"/>
    <property type="molecule type" value="Genomic_DNA"/>
</dbReference>
<accession>A0A8J6E1J9</accession>